<feature type="domain" description="DUF5107" evidence="3">
    <location>
        <begin position="54"/>
        <end position="359"/>
    </location>
</feature>
<evidence type="ECO:0000313" key="5">
    <source>
        <dbReference type="Proteomes" id="UP000033121"/>
    </source>
</evidence>
<dbReference type="InterPro" id="IPR011990">
    <property type="entry name" value="TPR-like_helical_dom_sf"/>
</dbReference>
<evidence type="ECO:0000313" key="4">
    <source>
        <dbReference type="EMBL" id="GAO42154.1"/>
    </source>
</evidence>
<feature type="compositionally biased region" description="Polar residues" evidence="1">
    <location>
        <begin position="1024"/>
        <end position="1036"/>
    </location>
</feature>
<evidence type="ECO:0000259" key="3">
    <source>
        <dbReference type="Pfam" id="PF17128"/>
    </source>
</evidence>
<dbReference type="STRING" id="1220578.FPE01S_01_11670"/>
<sequence length="1046" mass="116989">MLQQIRLRIIGIVTTAAILTAAVVHAQQPALFREYEKEYTTYPFSDPNPVPLLTPVYPYFRFDGFTTTPVQQKWKVVELENDYIRLLILPQIGGKIWTAIDKKTNRPFLYDNKVIKFRDIAMRGPWTSGGLEANFGIIGHTPNCATPVDYTVVKQADGSVSCYIGVLELLSRSYWRMEIRLPKDQAAFQTRTFWYNASALDQPYYHWMNAGLPAGNDLEFIYPGTKFLGHDGESSEWPVKDNGKKISWYKENNFGGYKSYHVFGKYAEFSGAYWHDTGEGMVRFGSRDDKAGTKIWIWGLSRQGMIWEKMLTDRDGQYVELQSGRMFNQNSEKSSLTPFKHIGFAPFATDSWSETWYPVSQTGGMVKADASGALNLNRKDGRVVFTYYAVKEISDTIELTEGNSTRYRKAIHLQPSQVFTDSVTINGNAGNLTWKLLNSNFTYDEDPKSDNLSRPVHTPADFNWNTAYGQLVSGTEAMAMKQFDRAEKAFAAALAIDSNYLPALVKYAELAYRSMRYDRALHFARRALAIDTHDGAANYFYALSNAATGNQVDAADGFALATLDPAYRSAAYTELSRLFWKQHAAVKAIVYAAKALEAQPRNIEALQLLVFMQHRAPAAVATSADHSVGTPAQAIETIRLLDPLNHFTAMEAWLQQPNAANRDKLNTVIRNELPAESYLEKAIWYAGLQDTVAALKLLSVSPVNSEVILWQDALTHKKTDPAKADLRFSFPFRPETYALLTRLRNQQDHWKWQYLQALLLQAANRSQEALSLLQATGDTPDFAPLYAYRAALAAQVQPGAPGIPADLQRAFSLDSSWRYRKALIAWYNDNGQPQIALPLAASYAKSHPADYIMGMLYAKTLLLNRQYAASDAVLTKLNIIPFEGATEGREMYREAKLMQAISAIQQKQYRKAAGFISAAKIWPENLGVGKPYDQDIDLRLENWLSYDLSARSGKPDLRYLEAIVAFEPKVDNTVRNFIPSNAAVNEWTRKELQRLAGTSGSTAKAASTLLASAGRDGAAEPHTATGTASPTADSNQRIIDAVGALR</sequence>
<dbReference type="InterPro" id="IPR033396">
    <property type="entry name" value="DUF5107"/>
</dbReference>
<dbReference type="RefSeq" id="WP_052955541.1">
    <property type="nucleotide sequence ID" value="NZ_BBWV01000001.1"/>
</dbReference>
<dbReference type="InterPro" id="IPR019734">
    <property type="entry name" value="TPR_rpt"/>
</dbReference>
<dbReference type="EMBL" id="BBWV01000001">
    <property type="protein sequence ID" value="GAO42154.1"/>
    <property type="molecule type" value="Genomic_DNA"/>
</dbReference>
<evidence type="ECO:0000256" key="1">
    <source>
        <dbReference type="SAM" id="MobiDB-lite"/>
    </source>
</evidence>
<dbReference type="SUPFAM" id="SSF48452">
    <property type="entry name" value="TPR-like"/>
    <property type="match status" value="1"/>
</dbReference>
<gene>
    <name evidence="4" type="ORF">FPE01S_01_11670</name>
</gene>
<dbReference type="SMART" id="SM00028">
    <property type="entry name" value="TPR"/>
    <property type="match status" value="3"/>
</dbReference>
<comment type="caution">
    <text evidence="4">The sequence shown here is derived from an EMBL/GenBank/DDBJ whole genome shotgun (WGS) entry which is preliminary data.</text>
</comment>
<dbReference type="OrthoDB" id="174931at2"/>
<reference evidence="4 5" key="1">
    <citation type="submission" date="2015-04" db="EMBL/GenBank/DDBJ databases">
        <title>Whole genome shotgun sequence of Flavihumibacter petaseus NBRC 106054.</title>
        <authorList>
            <person name="Miyazawa S."/>
            <person name="Hosoyama A."/>
            <person name="Hashimoto M."/>
            <person name="Noguchi M."/>
            <person name="Tsuchikane K."/>
            <person name="Ohji S."/>
            <person name="Yamazoe A."/>
            <person name="Ichikawa N."/>
            <person name="Kimura A."/>
            <person name="Fujita N."/>
        </authorList>
    </citation>
    <scope>NUCLEOTIDE SEQUENCE [LARGE SCALE GENOMIC DNA]</scope>
    <source>
        <strain evidence="4 5">NBRC 106054</strain>
    </source>
</reference>
<proteinExistence type="predicted"/>
<organism evidence="4 5">
    <name type="scientific">Flavihumibacter petaseus NBRC 106054</name>
    <dbReference type="NCBI Taxonomy" id="1220578"/>
    <lineage>
        <taxon>Bacteria</taxon>
        <taxon>Pseudomonadati</taxon>
        <taxon>Bacteroidota</taxon>
        <taxon>Chitinophagia</taxon>
        <taxon>Chitinophagales</taxon>
        <taxon>Chitinophagaceae</taxon>
        <taxon>Flavihumibacter</taxon>
    </lineage>
</organism>
<protein>
    <recommendedName>
        <fullName evidence="3">DUF5107 domain-containing protein</fullName>
    </recommendedName>
</protein>
<accession>A0A0E9MX40</accession>
<keyword evidence="2" id="KW-0732">Signal</keyword>
<dbReference type="Pfam" id="PF17128">
    <property type="entry name" value="DUF5107"/>
    <property type="match status" value="1"/>
</dbReference>
<feature type="region of interest" description="Disordered" evidence="1">
    <location>
        <begin position="1013"/>
        <end position="1036"/>
    </location>
</feature>
<feature type="signal peptide" evidence="2">
    <location>
        <begin position="1"/>
        <end position="26"/>
    </location>
</feature>
<dbReference type="Gene3D" id="1.25.40.10">
    <property type="entry name" value="Tetratricopeptide repeat domain"/>
    <property type="match status" value="1"/>
</dbReference>
<dbReference type="AlphaFoldDB" id="A0A0E9MX40"/>
<dbReference type="Proteomes" id="UP000033121">
    <property type="component" value="Unassembled WGS sequence"/>
</dbReference>
<evidence type="ECO:0000256" key="2">
    <source>
        <dbReference type="SAM" id="SignalP"/>
    </source>
</evidence>
<feature type="chain" id="PRO_5002429926" description="DUF5107 domain-containing protein" evidence="2">
    <location>
        <begin position="27"/>
        <end position="1046"/>
    </location>
</feature>
<keyword evidence="5" id="KW-1185">Reference proteome</keyword>
<name>A0A0E9MX40_9BACT</name>